<organism evidence="5 6">
    <name type="scientific">Oesophagostomum dentatum</name>
    <name type="common">Nodular worm</name>
    <dbReference type="NCBI Taxonomy" id="61180"/>
    <lineage>
        <taxon>Eukaryota</taxon>
        <taxon>Metazoa</taxon>
        <taxon>Ecdysozoa</taxon>
        <taxon>Nematoda</taxon>
        <taxon>Chromadorea</taxon>
        <taxon>Rhabditida</taxon>
        <taxon>Rhabditina</taxon>
        <taxon>Rhabditomorpha</taxon>
        <taxon>Strongyloidea</taxon>
        <taxon>Strongylidae</taxon>
        <taxon>Oesophagostomum</taxon>
    </lineage>
</organism>
<evidence type="ECO:0000256" key="2">
    <source>
        <dbReference type="ARBA" id="ARBA00023163"/>
    </source>
</evidence>
<dbReference type="Pfam" id="PF00104">
    <property type="entry name" value="Hormone_recep"/>
    <property type="match status" value="1"/>
</dbReference>
<proteinExistence type="predicted"/>
<feature type="domain" description="NR LBD" evidence="4">
    <location>
        <begin position="1"/>
        <end position="199"/>
    </location>
</feature>
<reference evidence="5 6" key="1">
    <citation type="submission" date="2014-03" db="EMBL/GenBank/DDBJ databases">
        <title>Draft genome of the hookworm Oesophagostomum dentatum.</title>
        <authorList>
            <person name="Mitreva M."/>
        </authorList>
    </citation>
    <scope>NUCLEOTIDE SEQUENCE [LARGE SCALE GENOMIC DNA]</scope>
    <source>
        <strain evidence="5 6">OD-Hann</strain>
    </source>
</reference>
<dbReference type="PANTHER" id="PTHR47630">
    <property type="entry name" value="NUCLEAR HORMONE RECEPTOR FAMILY-RELATED-RELATED"/>
    <property type="match status" value="1"/>
</dbReference>
<dbReference type="AlphaFoldDB" id="A0A0B1T4N0"/>
<dbReference type="Gene3D" id="1.10.565.10">
    <property type="entry name" value="Retinoid X Receptor"/>
    <property type="match status" value="1"/>
</dbReference>
<keyword evidence="1" id="KW-0805">Transcription regulation</keyword>
<evidence type="ECO:0000256" key="3">
    <source>
        <dbReference type="ARBA" id="ARBA00023170"/>
    </source>
</evidence>
<dbReference type="PANTHER" id="PTHR47630:SF5">
    <property type="entry name" value="NR LBD DOMAIN-CONTAINING PROTEIN"/>
    <property type="match status" value="1"/>
</dbReference>
<keyword evidence="3 5" id="KW-0675">Receptor</keyword>
<name>A0A0B1T4N0_OESDE</name>
<dbReference type="SUPFAM" id="SSF48508">
    <property type="entry name" value="Nuclear receptor ligand-binding domain"/>
    <property type="match status" value="1"/>
</dbReference>
<evidence type="ECO:0000256" key="1">
    <source>
        <dbReference type="ARBA" id="ARBA00023015"/>
    </source>
</evidence>
<dbReference type="InterPro" id="IPR035500">
    <property type="entry name" value="NHR-like_dom_sf"/>
</dbReference>
<dbReference type="Proteomes" id="UP000053660">
    <property type="component" value="Unassembled WGS sequence"/>
</dbReference>
<dbReference type="EMBL" id="KN552713">
    <property type="protein sequence ID" value="KHJ90742.1"/>
    <property type="molecule type" value="Genomic_DNA"/>
</dbReference>
<sequence>MWCRFVAHYFEWVAGVPELRLMETRQRIKLVTRQLCKIICLTISFWTYQREDDGIFFGSGICFNPREVQDEIVKNYVTAIANVIHTHVVSTFRRIRATRDEYLLLKLVVLFDPLDVRFPPADGLIVDNALSKYRMALVNHIKSSHPDLNHDAVMERIQTLFSLLSELDNMHLADIILRNNGNMQGRLTNEIHVHAIRID</sequence>
<dbReference type="InterPro" id="IPR052499">
    <property type="entry name" value="C.elegans_NHRs"/>
</dbReference>
<dbReference type="PROSITE" id="PS51843">
    <property type="entry name" value="NR_LBD"/>
    <property type="match status" value="1"/>
</dbReference>
<protein>
    <submittedName>
        <fullName evidence="5">Ligand-binding domain of nuclear hormone receptor</fullName>
    </submittedName>
</protein>
<accession>A0A0B1T4N0</accession>
<evidence type="ECO:0000313" key="6">
    <source>
        <dbReference type="Proteomes" id="UP000053660"/>
    </source>
</evidence>
<dbReference type="OrthoDB" id="5807102at2759"/>
<gene>
    <name evidence="5" type="ORF">OESDEN_09405</name>
</gene>
<dbReference type="SMART" id="SM00430">
    <property type="entry name" value="HOLI"/>
    <property type="match status" value="1"/>
</dbReference>
<keyword evidence="6" id="KW-1185">Reference proteome</keyword>
<dbReference type="InterPro" id="IPR000536">
    <property type="entry name" value="Nucl_hrmn_rcpt_lig-bd"/>
</dbReference>
<evidence type="ECO:0000259" key="4">
    <source>
        <dbReference type="PROSITE" id="PS51843"/>
    </source>
</evidence>
<keyword evidence="2" id="KW-0804">Transcription</keyword>
<evidence type="ECO:0000313" key="5">
    <source>
        <dbReference type="EMBL" id="KHJ90742.1"/>
    </source>
</evidence>